<dbReference type="EMBL" id="RBXL01000001">
    <property type="protein sequence ID" value="RKT42724.1"/>
    <property type="molecule type" value="Genomic_DNA"/>
</dbReference>
<organism evidence="2 3">
    <name type="scientific">Thiocapsa rosea</name>
    <dbReference type="NCBI Taxonomy" id="69360"/>
    <lineage>
        <taxon>Bacteria</taxon>
        <taxon>Pseudomonadati</taxon>
        <taxon>Pseudomonadota</taxon>
        <taxon>Gammaproteobacteria</taxon>
        <taxon>Chromatiales</taxon>
        <taxon>Chromatiaceae</taxon>
        <taxon>Thiocapsa</taxon>
    </lineage>
</organism>
<name>A0A495V011_9GAMM</name>
<feature type="transmembrane region" description="Helical" evidence="1">
    <location>
        <begin position="21"/>
        <end position="39"/>
    </location>
</feature>
<evidence type="ECO:0000313" key="3">
    <source>
        <dbReference type="Proteomes" id="UP000274556"/>
    </source>
</evidence>
<comment type="caution">
    <text evidence="2">The sequence shown here is derived from an EMBL/GenBank/DDBJ whole genome shotgun (WGS) entry which is preliminary data.</text>
</comment>
<keyword evidence="3" id="KW-1185">Reference proteome</keyword>
<evidence type="ECO:0000313" key="2">
    <source>
        <dbReference type="EMBL" id="RKT42724.1"/>
    </source>
</evidence>
<dbReference type="Proteomes" id="UP000274556">
    <property type="component" value="Unassembled WGS sequence"/>
</dbReference>
<proteinExistence type="predicted"/>
<dbReference type="AlphaFoldDB" id="A0A495V011"/>
<reference evidence="2 3" key="1">
    <citation type="submission" date="2018-10" db="EMBL/GenBank/DDBJ databases">
        <title>Genomic Encyclopedia of Archaeal and Bacterial Type Strains, Phase II (KMG-II): from individual species to whole genera.</title>
        <authorList>
            <person name="Goeker M."/>
        </authorList>
    </citation>
    <scope>NUCLEOTIDE SEQUENCE [LARGE SCALE GENOMIC DNA]</scope>
    <source>
        <strain evidence="2 3">DSM 235</strain>
    </source>
</reference>
<protein>
    <submittedName>
        <fullName evidence="2">Uncharacterized protein</fullName>
    </submittedName>
</protein>
<accession>A0A495V011</accession>
<sequence>MERGEHFHNRRSRHLARPEQLAYAGAYVFALPVGSISYAP</sequence>
<keyword evidence="1" id="KW-1133">Transmembrane helix</keyword>
<keyword evidence="1" id="KW-0812">Transmembrane</keyword>
<keyword evidence="1" id="KW-0472">Membrane</keyword>
<evidence type="ECO:0000256" key="1">
    <source>
        <dbReference type="SAM" id="Phobius"/>
    </source>
</evidence>
<gene>
    <name evidence="2" type="ORF">BDD21_0013</name>
</gene>